<evidence type="ECO:0000256" key="5">
    <source>
        <dbReference type="SAM" id="Phobius"/>
    </source>
</evidence>
<dbReference type="InterPro" id="IPR051533">
    <property type="entry name" value="WaaL-like"/>
</dbReference>
<evidence type="ECO:0000259" key="6">
    <source>
        <dbReference type="Pfam" id="PF04932"/>
    </source>
</evidence>
<dbReference type="KEGG" id="pxv:FXF36_15620"/>
<name>A0A5P6VV96_PSEXY</name>
<feature type="transmembrane region" description="Helical" evidence="5">
    <location>
        <begin position="312"/>
        <end position="330"/>
    </location>
</feature>
<feature type="transmembrane region" description="Helical" evidence="5">
    <location>
        <begin position="174"/>
        <end position="193"/>
    </location>
</feature>
<feature type="transmembrane region" description="Helical" evidence="5">
    <location>
        <begin position="107"/>
        <end position="122"/>
    </location>
</feature>
<feature type="transmembrane region" description="Helical" evidence="5">
    <location>
        <begin position="200"/>
        <end position="216"/>
    </location>
</feature>
<proteinExistence type="predicted"/>
<feature type="transmembrane region" description="Helical" evidence="5">
    <location>
        <begin position="458"/>
        <end position="483"/>
    </location>
</feature>
<evidence type="ECO:0000313" key="8">
    <source>
        <dbReference type="Proteomes" id="UP000327030"/>
    </source>
</evidence>
<geneLocation type="plasmid" evidence="8">
    <name>pnp95</name>
</geneLocation>
<dbReference type="PANTHER" id="PTHR37422:SF13">
    <property type="entry name" value="LIPOPOLYSACCHARIDE BIOSYNTHESIS PROTEIN PA4999-RELATED"/>
    <property type="match status" value="1"/>
</dbReference>
<dbReference type="Proteomes" id="UP000327030">
    <property type="component" value="Plasmid pNP95"/>
</dbReference>
<dbReference type="EMBL" id="CP043029">
    <property type="protein sequence ID" value="QFJ56342.1"/>
    <property type="molecule type" value="Genomic_DNA"/>
</dbReference>
<evidence type="ECO:0000256" key="3">
    <source>
        <dbReference type="ARBA" id="ARBA00022989"/>
    </source>
</evidence>
<keyword evidence="4 5" id="KW-0472">Membrane</keyword>
<feature type="transmembrane region" description="Helical" evidence="5">
    <location>
        <begin position="38"/>
        <end position="60"/>
    </location>
</feature>
<reference evidence="8" key="1">
    <citation type="submission" date="2019-08" db="EMBL/GenBank/DDBJ databases">
        <title>Complete Genome Sequence of the Polysaccharide-Degrading Rumen Bacterium Pseudobutyrivibrio xylanivorans MA3014.</title>
        <authorList>
            <person name="Palevich N."/>
            <person name="Maclean P.H."/>
            <person name="Kelly W.J."/>
            <person name="Leahy S.C."/>
            <person name="Rakonjac J."/>
            <person name="Attwood G.T."/>
        </authorList>
    </citation>
    <scope>NUCLEOTIDE SEQUENCE [LARGE SCALE GENOMIC DNA]</scope>
    <source>
        <strain evidence="8">MA3014</strain>
        <plasmid evidence="8">pnp95</plasmid>
    </source>
</reference>
<keyword evidence="3 5" id="KW-1133">Transmembrane helix</keyword>
<comment type="subcellular location">
    <subcellularLocation>
        <location evidence="1">Membrane</location>
        <topology evidence="1">Multi-pass membrane protein</topology>
    </subcellularLocation>
</comment>
<dbReference type="PANTHER" id="PTHR37422">
    <property type="entry name" value="TEICHURONIC ACID BIOSYNTHESIS PROTEIN TUAE"/>
    <property type="match status" value="1"/>
</dbReference>
<evidence type="ECO:0000313" key="7">
    <source>
        <dbReference type="EMBL" id="QFJ56342.1"/>
    </source>
</evidence>
<keyword evidence="7" id="KW-0614">Plasmid</keyword>
<feature type="domain" description="O-antigen ligase-related" evidence="6">
    <location>
        <begin position="288"/>
        <end position="430"/>
    </location>
</feature>
<dbReference type="OrthoDB" id="9796676at2"/>
<dbReference type="GO" id="GO:0016020">
    <property type="term" value="C:membrane"/>
    <property type="evidence" value="ECO:0007669"/>
    <property type="project" value="UniProtKB-SubCell"/>
</dbReference>
<sequence>MQAEWLQTFNNMYFFFMLVAYPLSIRNSYFDISLTKLVFFYTISLLFIVANIGLRVVGLITKAENGEVPMPLAEKILLGLLSVSVLITFLVNGSYKRNFIAIDEPEMSIVFLGICIIVYYFIRRAPVNKTLFAACAIIGSAAVSAIAVLQFFGYDPGNIMAIADMDGPSFMSTLSNRDLIGFYFSAMLPFGFYVATQKKWIAVGAIGCALTELGIIVCDTDAAIACFGAELVLLVIFCAHDKGFKLGYPICLIAMGIAHTLTGYYWLDVQPATHLSYICTLMIHPYVGMFLIGAGVVFLGLLHFVHPMVMKGLAIFAFVFILAYPIYIYYYTQYRVGMPADTSLPYDSFLYFRQEWGSGRGFLWMITVGIFKENDLLTKLIGLGAQEYPNKYILYCMNHEEFAKRLVFPYYDAHNMYLHFLVVYGIIGLTAGMAFIIYRVVSLLRTKEEDCFYRVKGVAFLTAMISAVFLFCSNISMAFLPLLL</sequence>
<feature type="transmembrane region" description="Helical" evidence="5">
    <location>
        <begin position="131"/>
        <end position="154"/>
    </location>
</feature>
<evidence type="ECO:0000256" key="2">
    <source>
        <dbReference type="ARBA" id="ARBA00022692"/>
    </source>
</evidence>
<feature type="transmembrane region" description="Helical" evidence="5">
    <location>
        <begin position="222"/>
        <end position="239"/>
    </location>
</feature>
<dbReference type="Pfam" id="PF04932">
    <property type="entry name" value="Wzy_C"/>
    <property type="match status" value="1"/>
</dbReference>
<feature type="transmembrane region" description="Helical" evidence="5">
    <location>
        <begin position="72"/>
        <end position="95"/>
    </location>
</feature>
<feature type="transmembrane region" description="Helical" evidence="5">
    <location>
        <begin position="286"/>
        <end position="305"/>
    </location>
</feature>
<dbReference type="AlphaFoldDB" id="A0A5P6VV96"/>
<evidence type="ECO:0000256" key="4">
    <source>
        <dbReference type="ARBA" id="ARBA00023136"/>
    </source>
</evidence>
<dbReference type="InterPro" id="IPR007016">
    <property type="entry name" value="O-antigen_ligase-rel_domated"/>
</dbReference>
<protein>
    <recommendedName>
        <fullName evidence="6">O-antigen ligase-related domain-containing protein</fullName>
    </recommendedName>
</protein>
<feature type="transmembrane region" description="Helical" evidence="5">
    <location>
        <begin position="246"/>
        <end position="266"/>
    </location>
</feature>
<evidence type="ECO:0000256" key="1">
    <source>
        <dbReference type="ARBA" id="ARBA00004141"/>
    </source>
</evidence>
<dbReference type="RefSeq" id="WP_151625965.1">
    <property type="nucleotide sequence ID" value="NZ_CP043029.1"/>
</dbReference>
<accession>A0A5P6VV96</accession>
<gene>
    <name evidence="7" type="ORF">FXF36_15620</name>
</gene>
<organism evidence="7 8">
    <name type="scientific">Pseudobutyrivibrio xylanivorans</name>
    <dbReference type="NCBI Taxonomy" id="185007"/>
    <lineage>
        <taxon>Bacteria</taxon>
        <taxon>Bacillati</taxon>
        <taxon>Bacillota</taxon>
        <taxon>Clostridia</taxon>
        <taxon>Lachnospirales</taxon>
        <taxon>Lachnospiraceae</taxon>
        <taxon>Pseudobutyrivibrio</taxon>
    </lineage>
</organism>
<keyword evidence="2 5" id="KW-0812">Transmembrane</keyword>
<feature type="transmembrane region" description="Helical" evidence="5">
    <location>
        <begin position="416"/>
        <end position="438"/>
    </location>
</feature>
<feature type="transmembrane region" description="Helical" evidence="5">
    <location>
        <begin position="12"/>
        <end position="32"/>
    </location>
</feature>